<dbReference type="Gene3D" id="2.60.40.420">
    <property type="entry name" value="Cupredoxins - blue copper proteins"/>
    <property type="match status" value="1"/>
</dbReference>
<evidence type="ECO:0000313" key="7">
    <source>
        <dbReference type="Proteomes" id="UP000177130"/>
    </source>
</evidence>
<evidence type="ECO:0000256" key="3">
    <source>
        <dbReference type="SAM" id="MobiDB-lite"/>
    </source>
</evidence>
<gene>
    <name evidence="6" type="ORF">A3C72_00990</name>
</gene>
<sequence length="154" mass="16821">MDSEKKFPVVAVVVIIAIALLGWWIFSQNQEPGVTPNLPDSQNGTENSTSSPSSGGTATTTDSKTVTVDIKANNFSFDKRTITVNEGDTVRIVFSNEQGFHDFVIDEFDARTKQLNAGQTETIEFVADKTGTFEYYCSVGTHRAMGMKGNLIVE</sequence>
<evidence type="ECO:0000256" key="2">
    <source>
        <dbReference type="ARBA" id="ARBA00023008"/>
    </source>
</evidence>
<evidence type="ECO:0000259" key="5">
    <source>
        <dbReference type="Pfam" id="PF13473"/>
    </source>
</evidence>
<accession>A0A1G2MMS4</accession>
<keyword evidence="1" id="KW-0479">Metal-binding</keyword>
<reference evidence="6 7" key="1">
    <citation type="journal article" date="2016" name="Nat. Commun.">
        <title>Thousands of microbial genomes shed light on interconnected biogeochemical processes in an aquifer system.</title>
        <authorList>
            <person name="Anantharaman K."/>
            <person name="Brown C.T."/>
            <person name="Hug L.A."/>
            <person name="Sharon I."/>
            <person name="Castelle C.J."/>
            <person name="Probst A.J."/>
            <person name="Thomas B.C."/>
            <person name="Singh A."/>
            <person name="Wilkins M.J."/>
            <person name="Karaoz U."/>
            <person name="Brodie E.L."/>
            <person name="Williams K.H."/>
            <person name="Hubbard S.S."/>
            <person name="Banfield J.F."/>
        </authorList>
    </citation>
    <scope>NUCLEOTIDE SEQUENCE [LARGE SCALE GENOMIC DNA]</scope>
</reference>
<keyword evidence="4" id="KW-0472">Membrane</keyword>
<dbReference type="InterPro" id="IPR050845">
    <property type="entry name" value="Cu-binding_ET"/>
</dbReference>
<organism evidence="6 7">
    <name type="scientific">Candidatus Taylorbacteria bacterium RIFCSPHIGHO2_02_FULL_43_32b</name>
    <dbReference type="NCBI Taxonomy" id="1802306"/>
    <lineage>
        <taxon>Bacteria</taxon>
        <taxon>Candidatus Tayloriibacteriota</taxon>
    </lineage>
</organism>
<dbReference type="PANTHER" id="PTHR38439">
    <property type="entry name" value="AURACYANIN-B"/>
    <property type="match status" value="1"/>
</dbReference>
<feature type="region of interest" description="Disordered" evidence="3">
    <location>
        <begin position="35"/>
        <end position="62"/>
    </location>
</feature>
<dbReference type="GO" id="GO:0046872">
    <property type="term" value="F:metal ion binding"/>
    <property type="evidence" value="ECO:0007669"/>
    <property type="project" value="UniProtKB-KW"/>
</dbReference>
<evidence type="ECO:0000256" key="4">
    <source>
        <dbReference type="SAM" id="Phobius"/>
    </source>
</evidence>
<dbReference type="Pfam" id="PF13473">
    <property type="entry name" value="Cupredoxin_1"/>
    <property type="match status" value="1"/>
</dbReference>
<dbReference type="EMBL" id="MHRK01000009">
    <property type="protein sequence ID" value="OHA24509.1"/>
    <property type="molecule type" value="Genomic_DNA"/>
</dbReference>
<dbReference type="PANTHER" id="PTHR38439:SF3">
    <property type="entry name" value="COPPER-RESISTANT CUPROPROTEIN COPI"/>
    <property type="match status" value="1"/>
</dbReference>
<dbReference type="PROSITE" id="PS00079">
    <property type="entry name" value="MULTICOPPER_OXIDASE1"/>
    <property type="match status" value="1"/>
</dbReference>
<dbReference type="STRING" id="1802306.A3C72_00990"/>
<name>A0A1G2MMS4_9BACT</name>
<dbReference type="AlphaFoldDB" id="A0A1G2MMS4"/>
<proteinExistence type="predicted"/>
<feature type="compositionally biased region" description="Low complexity" evidence="3">
    <location>
        <begin position="44"/>
        <end position="62"/>
    </location>
</feature>
<dbReference type="InterPro" id="IPR008972">
    <property type="entry name" value="Cupredoxin"/>
</dbReference>
<dbReference type="Proteomes" id="UP000177130">
    <property type="component" value="Unassembled WGS sequence"/>
</dbReference>
<evidence type="ECO:0000256" key="1">
    <source>
        <dbReference type="ARBA" id="ARBA00022723"/>
    </source>
</evidence>
<keyword evidence="4" id="KW-0812">Transmembrane</keyword>
<feature type="transmembrane region" description="Helical" evidence="4">
    <location>
        <begin position="7"/>
        <end position="26"/>
    </location>
</feature>
<keyword evidence="4" id="KW-1133">Transmembrane helix</keyword>
<dbReference type="InterPro" id="IPR028096">
    <property type="entry name" value="EfeO_Cupredoxin"/>
</dbReference>
<comment type="caution">
    <text evidence="6">The sequence shown here is derived from an EMBL/GenBank/DDBJ whole genome shotgun (WGS) entry which is preliminary data.</text>
</comment>
<protein>
    <recommendedName>
        <fullName evidence="5">EfeO-type cupredoxin-like domain-containing protein</fullName>
    </recommendedName>
</protein>
<feature type="domain" description="EfeO-type cupredoxin-like" evidence="5">
    <location>
        <begin position="61"/>
        <end position="153"/>
    </location>
</feature>
<keyword evidence="2" id="KW-0186">Copper</keyword>
<dbReference type="InterPro" id="IPR033138">
    <property type="entry name" value="Cu_oxidase_CS"/>
</dbReference>
<evidence type="ECO:0000313" key="6">
    <source>
        <dbReference type="EMBL" id="OHA24509.1"/>
    </source>
</evidence>
<dbReference type="SUPFAM" id="SSF49503">
    <property type="entry name" value="Cupredoxins"/>
    <property type="match status" value="1"/>
</dbReference>